<dbReference type="GO" id="GO:0003735">
    <property type="term" value="F:structural constituent of ribosome"/>
    <property type="evidence" value="ECO:0007669"/>
    <property type="project" value="InterPro"/>
</dbReference>
<dbReference type="Proteomes" id="UP000288716">
    <property type="component" value="Unassembled WGS sequence"/>
</dbReference>
<protein>
    <recommendedName>
        <fullName evidence="6">Large ribosomal subunit protein uL29m</fullName>
    </recommendedName>
</protein>
<evidence type="ECO:0000256" key="2">
    <source>
        <dbReference type="ARBA" id="ARBA00009254"/>
    </source>
</evidence>
<dbReference type="STRING" id="299467.A0A443SSS3"/>
<dbReference type="AlphaFoldDB" id="A0A443SSS3"/>
<evidence type="ECO:0000256" key="1">
    <source>
        <dbReference type="ARBA" id="ARBA00004173"/>
    </source>
</evidence>
<dbReference type="Pfam" id="PF06984">
    <property type="entry name" value="MRP-L47"/>
    <property type="match status" value="1"/>
</dbReference>
<comment type="caution">
    <text evidence="7">The sequence shown here is derived from an EMBL/GenBank/DDBJ whole genome shotgun (WGS) entry which is preliminary data.</text>
</comment>
<feature type="non-terminal residue" evidence="7">
    <location>
        <position position="1"/>
    </location>
</feature>
<keyword evidence="5" id="KW-0687">Ribonucleoprotein</keyword>
<evidence type="ECO:0000256" key="3">
    <source>
        <dbReference type="ARBA" id="ARBA00022980"/>
    </source>
</evidence>
<keyword evidence="8" id="KW-1185">Reference proteome</keyword>
<evidence type="ECO:0000256" key="4">
    <source>
        <dbReference type="ARBA" id="ARBA00023128"/>
    </source>
</evidence>
<evidence type="ECO:0000313" key="7">
    <source>
        <dbReference type="EMBL" id="RWS30573.1"/>
    </source>
</evidence>
<dbReference type="PANTHER" id="PTHR21183">
    <property type="entry name" value="RIBOSOMAL PROTEIN L47, MITOCHONDRIAL-RELATED"/>
    <property type="match status" value="1"/>
</dbReference>
<evidence type="ECO:0000313" key="8">
    <source>
        <dbReference type="Proteomes" id="UP000288716"/>
    </source>
</evidence>
<dbReference type="InterPro" id="IPR010729">
    <property type="entry name" value="Ribosomal_uL29_mit"/>
</dbReference>
<dbReference type="OrthoDB" id="270763at2759"/>
<name>A0A443SSS3_9ACAR</name>
<sequence length="246" mass="30011">KKDEKSDAKLDLIEKLKKKYEHNPPQLMEFFDDFENWAAQEVKTGRPWKLDELRIKSNEDLHKLWYILLKERNMLLTMQEASNNEYQLFPSPERIEKVEESMENIESVVRERNKAYWELEVGEGLSGERPVSFRKDIFGRYTWIPCAEHLIPYALNKKWRQTWGPGHGKYVDDFVRKWYEVKINQAKKKVYRDAYTVRQLLRKFPDIDLEYLQEKYRLVPVQYMKENLDYYTERTYISRGVFKRYN</sequence>
<gene>
    <name evidence="7" type="ORF">B4U80_07581</name>
</gene>
<dbReference type="Gene3D" id="6.10.330.20">
    <property type="match status" value="1"/>
</dbReference>
<comment type="similarity">
    <text evidence="2">Belongs to the universal ribosomal protein uL29 family.</text>
</comment>
<proteinExistence type="inferred from homology"/>
<organism evidence="7 8">
    <name type="scientific">Leptotrombidium deliense</name>
    <dbReference type="NCBI Taxonomy" id="299467"/>
    <lineage>
        <taxon>Eukaryota</taxon>
        <taxon>Metazoa</taxon>
        <taxon>Ecdysozoa</taxon>
        <taxon>Arthropoda</taxon>
        <taxon>Chelicerata</taxon>
        <taxon>Arachnida</taxon>
        <taxon>Acari</taxon>
        <taxon>Acariformes</taxon>
        <taxon>Trombidiformes</taxon>
        <taxon>Prostigmata</taxon>
        <taxon>Anystina</taxon>
        <taxon>Parasitengona</taxon>
        <taxon>Trombiculoidea</taxon>
        <taxon>Trombiculidae</taxon>
        <taxon>Leptotrombidium</taxon>
    </lineage>
</organism>
<dbReference type="GO" id="GO:0032543">
    <property type="term" value="P:mitochondrial translation"/>
    <property type="evidence" value="ECO:0007669"/>
    <property type="project" value="TreeGrafter"/>
</dbReference>
<dbReference type="PANTHER" id="PTHR21183:SF18">
    <property type="entry name" value="LARGE RIBOSOMAL SUBUNIT PROTEIN UL29M"/>
    <property type="match status" value="1"/>
</dbReference>
<dbReference type="InterPro" id="IPR038340">
    <property type="entry name" value="MRP-L47_sf"/>
</dbReference>
<dbReference type="VEuPathDB" id="VectorBase:LDEU001466"/>
<evidence type="ECO:0000256" key="6">
    <source>
        <dbReference type="ARBA" id="ARBA00035289"/>
    </source>
</evidence>
<accession>A0A443SSS3</accession>
<keyword evidence="4" id="KW-0496">Mitochondrion</keyword>
<evidence type="ECO:0000256" key="5">
    <source>
        <dbReference type="ARBA" id="ARBA00023274"/>
    </source>
</evidence>
<comment type="subcellular location">
    <subcellularLocation>
        <location evidence="1">Mitochondrion</location>
    </subcellularLocation>
</comment>
<dbReference type="GO" id="GO:0005762">
    <property type="term" value="C:mitochondrial large ribosomal subunit"/>
    <property type="evidence" value="ECO:0007669"/>
    <property type="project" value="TreeGrafter"/>
</dbReference>
<reference evidence="7 8" key="1">
    <citation type="journal article" date="2018" name="Gigascience">
        <title>Genomes of trombidid mites reveal novel predicted allergens and laterally-transferred genes associated with secondary metabolism.</title>
        <authorList>
            <person name="Dong X."/>
            <person name="Chaisiri K."/>
            <person name="Xia D."/>
            <person name="Armstrong S.D."/>
            <person name="Fang Y."/>
            <person name="Donnelly M.J."/>
            <person name="Kadowaki T."/>
            <person name="McGarry J.W."/>
            <person name="Darby A.C."/>
            <person name="Makepeace B.L."/>
        </authorList>
    </citation>
    <scope>NUCLEOTIDE SEQUENCE [LARGE SCALE GENOMIC DNA]</scope>
    <source>
        <strain evidence="7">UoL-UT</strain>
    </source>
</reference>
<dbReference type="EMBL" id="NCKV01000455">
    <property type="protein sequence ID" value="RWS30573.1"/>
    <property type="molecule type" value="Genomic_DNA"/>
</dbReference>
<keyword evidence="3 7" id="KW-0689">Ribosomal protein</keyword>